<evidence type="ECO:0000313" key="12">
    <source>
        <dbReference type="Proteomes" id="UP000750711"/>
    </source>
</evidence>
<dbReference type="CDD" id="cd11710">
    <property type="entry name" value="GINS_A_psf1"/>
    <property type="match status" value="1"/>
</dbReference>
<dbReference type="InterPro" id="IPR021151">
    <property type="entry name" value="GINS_A"/>
</dbReference>
<reference evidence="11" key="1">
    <citation type="submission" date="2021-03" db="EMBL/GenBank/DDBJ databases">
        <title>Comparative genomics and phylogenomic investigation of the class Geoglossomycetes provide insights into ecological specialization and systematics.</title>
        <authorList>
            <person name="Melie T."/>
            <person name="Pirro S."/>
            <person name="Miller A.N."/>
            <person name="Quandt A."/>
        </authorList>
    </citation>
    <scope>NUCLEOTIDE SEQUENCE</scope>
    <source>
        <strain evidence="11">CAQ_001_2017</strain>
    </source>
</reference>
<feature type="region of interest" description="Disordered" evidence="9">
    <location>
        <begin position="293"/>
        <end position="359"/>
    </location>
</feature>
<dbReference type="EMBL" id="JAGHQM010000862">
    <property type="protein sequence ID" value="KAH0558387.1"/>
    <property type="molecule type" value="Genomic_DNA"/>
</dbReference>
<evidence type="ECO:0000313" key="11">
    <source>
        <dbReference type="EMBL" id="KAH0558387.1"/>
    </source>
</evidence>
<dbReference type="AlphaFoldDB" id="A0A9P8LA32"/>
<feature type="domain" description="HMG box" evidence="10">
    <location>
        <begin position="235"/>
        <end position="303"/>
    </location>
</feature>
<dbReference type="PANTHER" id="PTHR12914:SF2">
    <property type="entry name" value="DNA REPLICATION COMPLEX GINS PROTEIN PSF1"/>
    <property type="match status" value="1"/>
</dbReference>
<comment type="similarity">
    <text evidence="3 8">Belongs to the GINS1/PSF1 family.</text>
</comment>
<evidence type="ECO:0000256" key="6">
    <source>
        <dbReference type="ARBA" id="ARBA00023242"/>
    </source>
</evidence>
<dbReference type="InterPro" id="IPR056783">
    <property type="entry name" value="PSF1_C"/>
</dbReference>
<dbReference type="PANTHER" id="PTHR12914">
    <property type="entry name" value="PARTNER OF SLD5"/>
    <property type="match status" value="1"/>
</dbReference>
<dbReference type="InterPro" id="IPR009071">
    <property type="entry name" value="HMG_box_dom"/>
</dbReference>
<protein>
    <recommendedName>
        <fullName evidence="4 8">DNA replication complex GINS protein PSF1</fullName>
    </recommendedName>
</protein>
<feature type="DNA-binding region" description="HMG box" evidence="7">
    <location>
        <begin position="235"/>
        <end position="303"/>
    </location>
</feature>
<dbReference type="GO" id="GO:0000811">
    <property type="term" value="C:GINS complex"/>
    <property type="evidence" value="ECO:0007669"/>
    <property type="project" value="UniProtKB-UniRule"/>
</dbReference>
<comment type="caution">
    <text evidence="11">The sequence shown here is derived from an EMBL/GenBank/DDBJ whole genome shotgun (WGS) entry which is preliminary data.</text>
</comment>
<feature type="compositionally biased region" description="Polar residues" evidence="9">
    <location>
        <begin position="60"/>
        <end position="74"/>
    </location>
</feature>
<feature type="compositionally biased region" description="Acidic residues" evidence="9">
    <location>
        <begin position="318"/>
        <end position="332"/>
    </location>
</feature>
<dbReference type="Pfam" id="PF00505">
    <property type="entry name" value="HMG_box"/>
    <property type="match status" value="1"/>
</dbReference>
<evidence type="ECO:0000256" key="1">
    <source>
        <dbReference type="ARBA" id="ARBA00002340"/>
    </source>
</evidence>
<dbReference type="PROSITE" id="PS50118">
    <property type="entry name" value="HMG_BOX_2"/>
    <property type="match status" value="1"/>
</dbReference>
<evidence type="ECO:0000256" key="8">
    <source>
        <dbReference type="RuleBase" id="RU368085"/>
    </source>
</evidence>
<organism evidence="11 12">
    <name type="scientific">Trichoglossum hirsutum</name>
    <dbReference type="NCBI Taxonomy" id="265104"/>
    <lineage>
        <taxon>Eukaryota</taxon>
        <taxon>Fungi</taxon>
        <taxon>Dikarya</taxon>
        <taxon>Ascomycota</taxon>
        <taxon>Pezizomycotina</taxon>
        <taxon>Geoglossomycetes</taxon>
        <taxon>Geoglossales</taxon>
        <taxon>Geoglossaceae</taxon>
        <taxon>Trichoglossum</taxon>
    </lineage>
</organism>
<feature type="region of interest" description="Disordered" evidence="9">
    <location>
        <begin position="122"/>
        <end position="197"/>
    </location>
</feature>
<dbReference type="SUPFAM" id="SSF158573">
    <property type="entry name" value="GINS helical bundle-like"/>
    <property type="match status" value="1"/>
</dbReference>
<keyword evidence="5 8" id="KW-0235">DNA replication</keyword>
<dbReference type="CDD" id="cd21696">
    <property type="entry name" value="GINS_B_Psf1"/>
    <property type="match status" value="1"/>
</dbReference>
<accession>A0A9P8LA32</accession>
<evidence type="ECO:0000256" key="9">
    <source>
        <dbReference type="SAM" id="MobiDB-lite"/>
    </source>
</evidence>
<evidence type="ECO:0000259" key="10">
    <source>
        <dbReference type="PROSITE" id="PS50118"/>
    </source>
</evidence>
<evidence type="ECO:0000256" key="7">
    <source>
        <dbReference type="PROSITE-ProRule" id="PRU00267"/>
    </source>
</evidence>
<dbReference type="InterPro" id="IPR036910">
    <property type="entry name" value="HMG_box_dom_sf"/>
</dbReference>
<keyword evidence="12" id="KW-1185">Reference proteome</keyword>
<feature type="compositionally biased region" description="Basic residues" evidence="9">
    <location>
        <begin position="342"/>
        <end position="353"/>
    </location>
</feature>
<comment type="function">
    <text evidence="8">Required for correct functioning of the GINS complex, a complex that plays an essential role in the initiation of DNA replication, and progression of DNA replication forks. GINS complex seems to bind preferentially to single-stranded DNA.</text>
</comment>
<evidence type="ECO:0000256" key="4">
    <source>
        <dbReference type="ARBA" id="ARBA00015143"/>
    </source>
</evidence>
<proteinExistence type="inferred from homology"/>
<dbReference type="GO" id="GO:1902983">
    <property type="term" value="P:DNA strand elongation involved in mitotic DNA replication"/>
    <property type="evidence" value="ECO:0007669"/>
    <property type="project" value="TreeGrafter"/>
</dbReference>
<feature type="region of interest" description="Disordered" evidence="9">
    <location>
        <begin position="688"/>
        <end position="712"/>
    </location>
</feature>
<feature type="region of interest" description="Disordered" evidence="9">
    <location>
        <begin position="52"/>
        <end position="102"/>
    </location>
</feature>
<dbReference type="FunFam" id="1.20.58.1030:FF:000003">
    <property type="entry name" value="DNA replication complex GINS protein PSF1"/>
    <property type="match status" value="1"/>
</dbReference>
<dbReference type="Pfam" id="PF24997">
    <property type="entry name" value="PSF1_C"/>
    <property type="match status" value="1"/>
</dbReference>
<dbReference type="Pfam" id="PF05916">
    <property type="entry name" value="Sld5"/>
    <property type="match status" value="1"/>
</dbReference>
<gene>
    <name evidence="11" type="ORF">GP486_004955</name>
</gene>
<evidence type="ECO:0000256" key="2">
    <source>
        <dbReference type="ARBA" id="ARBA00004123"/>
    </source>
</evidence>
<feature type="compositionally biased region" description="Polar residues" evidence="9">
    <location>
        <begin position="688"/>
        <end position="699"/>
    </location>
</feature>
<keyword evidence="6 7" id="KW-0539">Nucleus</keyword>
<feature type="region of interest" description="Disordered" evidence="9">
    <location>
        <begin position="1"/>
        <end position="37"/>
    </location>
</feature>
<sequence>MAKQRPSSPPYSKPGEHRYSPLHPESDDPASEYPSEGVSVYDIDFGLNHYPQHASPVRVQRSQNSRNMTTQASGPLQEVVGYSERPHDFLQENSTSGHLGEFDDKHQLLSGIGLYQTQDQNLPDLSAGEHQGFQDSPYLGSPPTPSPSVQSQGARRTRSGRPIGTRGARDTTRSPKPKKAPKQAKGDKPKVPKLSAPLSELTNGFDHIPVRDMEEWVNRPIEVRRQEVEKRNGYVTRPMNSFMLYRSAYAERTKLWCLQNNHQVVSSVSGVSWPLEPPSVRNRYNDLAKIERRNHQNAHPGYKFSPSKAQNIKRKLSEDEESEPSDPDDPDEDYGKSLEARTKRRKKGKQSKKYGKEAGYPVNSVFGLGDRHRHRPLDARDCLNKSSYQITNPGKPLPAAVDMTGLYGHYYQATIHPNTSAANVEDVTMRKTEAPGVHRAATSPLIGLPGGQHYDLLSMSFIDSSPPMDTIKVDPSLLEYDSQRTTLAEDHFSEESMASLNSSIMGHIPDAQFASPYAVEDLESESLHDYLGSHPRVDHQHAHGYNSGEQKLLDFGVLNANDNQHEQWHINEGAEELDPGAEYDKWMDDKVQHAKRTQALAHLPPYQTEIVRAVTREVRDLDKDVTAILEPFEGNFDPSAEPATACALLVDHLCMRRNKRCLLAYHRVRVDKLEEMCWKGSDVLENAQQQEGSTANGAESANGPGLVADAGNVSSLSPEEEEYVRQFSDLLAAYKGQWTDIDLTGSLEPPRDLFIDVRVLKDAGEIQTEYGAITLSKNSQFYVRQGDVERLIAQGYLQRLS</sequence>
<dbReference type="SUPFAM" id="SSF47095">
    <property type="entry name" value="HMG-box"/>
    <property type="match status" value="1"/>
</dbReference>
<name>A0A9P8LA32_9PEZI</name>
<comment type="subcellular location">
    <subcellularLocation>
        <location evidence="2 8">Nucleus</location>
    </subcellularLocation>
</comment>
<comment type="function">
    <text evidence="1">The GINS complex plays an essential role in the initiation of DNA replication.</text>
</comment>
<evidence type="ECO:0000256" key="5">
    <source>
        <dbReference type="ARBA" id="ARBA00022705"/>
    </source>
</evidence>
<dbReference type="Gene3D" id="1.10.30.10">
    <property type="entry name" value="High mobility group box domain"/>
    <property type="match status" value="1"/>
</dbReference>
<evidence type="ECO:0000256" key="3">
    <source>
        <dbReference type="ARBA" id="ARBA00006677"/>
    </source>
</evidence>
<dbReference type="Gene3D" id="1.20.58.1030">
    <property type="match status" value="1"/>
</dbReference>
<dbReference type="InterPro" id="IPR036224">
    <property type="entry name" value="GINS_bundle-like_dom_sf"/>
</dbReference>
<dbReference type="InterPro" id="IPR005339">
    <property type="entry name" value="GINS_Psf1"/>
</dbReference>
<dbReference type="GO" id="GO:0003677">
    <property type="term" value="F:DNA binding"/>
    <property type="evidence" value="ECO:0007669"/>
    <property type="project" value="UniProtKB-UniRule"/>
</dbReference>
<comment type="subunit">
    <text evidence="8">Component of the GINS complex.</text>
</comment>
<dbReference type="Proteomes" id="UP000750711">
    <property type="component" value="Unassembled WGS sequence"/>
</dbReference>
<keyword evidence="7" id="KW-0238">DNA-binding</keyword>